<proteinExistence type="predicted"/>
<feature type="domain" description="Large polyvalent protein-associated" evidence="1">
    <location>
        <begin position="101"/>
        <end position="160"/>
    </location>
</feature>
<dbReference type="Pfam" id="PF18832">
    <property type="entry name" value="LPD18"/>
    <property type="match status" value="1"/>
</dbReference>
<organism evidence="2 3">
    <name type="scientific">Ruminococcus turbiniformis</name>
    <dbReference type="NCBI Taxonomy" id="2881258"/>
    <lineage>
        <taxon>Bacteria</taxon>
        <taxon>Bacillati</taxon>
        <taxon>Bacillota</taxon>
        <taxon>Clostridia</taxon>
        <taxon>Eubacteriales</taxon>
        <taxon>Oscillospiraceae</taxon>
        <taxon>Ruminococcus</taxon>
    </lineage>
</organism>
<keyword evidence="3" id="KW-1185">Reference proteome</keyword>
<dbReference type="EMBL" id="JAJEQX010000007">
    <property type="protein sequence ID" value="MCC2253961.1"/>
    <property type="molecule type" value="Genomic_DNA"/>
</dbReference>
<name>A0ABS8FV73_9FIRM</name>
<sequence>MMHNQAALYRVNNMTAGKELWHKSYEEVQAQKLQVRIELYRMIHMEKIGQNETVSDIWKKVEGIREVSDVLVVNQNGELSCFYVNEEYPRRITGYIRLQPSGALISLDTRDYQIDGYGGNWMAADDTIIDGRQFFLMEHQEYHRQTAMVVLDSYGRKIADF</sequence>
<protein>
    <recommendedName>
        <fullName evidence="1">Large polyvalent protein-associated domain-containing protein</fullName>
    </recommendedName>
</protein>
<accession>A0ABS8FV73</accession>
<dbReference type="Proteomes" id="UP001198151">
    <property type="component" value="Unassembled WGS sequence"/>
</dbReference>
<evidence type="ECO:0000259" key="1">
    <source>
        <dbReference type="Pfam" id="PF18832"/>
    </source>
</evidence>
<evidence type="ECO:0000313" key="3">
    <source>
        <dbReference type="Proteomes" id="UP001198151"/>
    </source>
</evidence>
<reference evidence="2 3" key="1">
    <citation type="submission" date="2021-10" db="EMBL/GenBank/DDBJ databases">
        <title>Anaerobic single-cell dispensing facilitates the cultivation of human gut bacteria.</title>
        <authorList>
            <person name="Afrizal A."/>
        </authorList>
    </citation>
    <scope>NUCLEOTIDE SEQUENCE [LARGE SCALE GENOMIC DNA]</scope>
    <source>
        <strain evidence="2 3">CLA-AA-H200</strain>
    </source>
</reference>
<gene>
    <name evidence="2" type="ORF">LKD70_05845</name>
</gene>
<comment type="caution">
    <text evidence="2">The sequence shown here is derived from an EMBL/GenBank/DDBJ whole genome shotgun (WGS) entry which is preliminary data.</text>
</comment>
<dbReference type="InterPro" id="IPR041258">
    <property type="entry name" value="LPD18"/>
</dbReference>
<dbReference type="RefSeq" id="WP_227707096.1">
    <property type="nucleotide sequence ID" value="NZ_JAJEQX010000007.1"/>
</dbReference>
<evidence type="ECO:0000313" key="2">
    <source>
        <dbReference type="EMBL" id="MCC2253961.1"/>
    </source>
</evidence>